<dbReference type="EMBL" id="GBXM01100440">
    <property type="protein sequence ID" value="JAH08137.1"/>
    <property type="molecule type" value="Transcribed_RNA"/>
</dbReference>
<organism evidence="1">
    <name type="scientific">Anguilla anguilla</name>
    <name type="common">European freshwater eel</name>
    <name type="synonym">Muraena anguilla</name>
    <dbReference type="NCBI Taxonomy" id="7936"/>
    <lineage>
        <taxon>Eukaryota</taxon>
        <taxon>Metazoa</taxon>
        <taxon>Chordata</taxon>
        <taxon>Craniata</taxon>
        <taxon>Vertebrata</taxon>
        <taxon>Euteleostomi</taxon>
        <taxon>Actinopterygii</taxon>
        <taxon>Neopterygii</taxon>
        <taxon>Teleostei</taxon>
        <taxon>Anguilliformes</taxon>
        <taxon>Anguillidae</taxon>
        <taxon>Anguilla</taxon>
    </lineage>
</organism>
<dbReference type="AlphaFoldDB" id="A0A0E9PV21"/>
<evidence type="ECO:0000313" key="1">
    <source>
        <dbReference type="EMBL" id="JAH08137.1"/>
    </source>
</evidence>
<reference evidence="1" key="2">
    <citation type="journal article" date="2015" name="Fish Shellfish Immunol.">
        <title>Early steps in the European eel (Anguilla anguilla)-Vibrio vulnificus interaction in the gills: Role of the RtxA13 toxin.</title>
        <authorList>
            <person name="Callol A."/>
            <person name="Pajuelo D."/>
            <person name="Ebbesson L."/>
            <person name="Teles M."/>
            <person name="MacKenzie S."/>
            <person name="Amaro C."/>
        </authorList>
    </citation>
    <scope>NUCLEOTIDE SEQUENCE</scope>
</reference>
<accession>A0A0E9PV21</accession>
<protein>
    <submittedName>
        <fullName evidence="1">Uncharacterized protein</fullName>
    </submittedName>
</protein>
<reference evidence="1" key="1">
    <citation type="submission" date="2014-11" db="EMBL/GenBank/DDBJ databases">
        <authorList>
            <person name="Amaro Gonzalez C."/>
        </authorList>
    </citation>
    <scope>NUCLEOTIDE SEQUENCE</scope>
</reference>
<name>A0A0E9PV21_ANGAN</name>
<sequence>MCKGGNMPQAVKSSVVVDQ</sequence>
<proteinExistence type="predicted"/>